<dbReference type="InterPro" id="IPR011598">
    <property type="entry name" value="bHLH_dom"/>
</dbReference>
<dbReference type="CDD" id="cd19723">
    <property type="entry name" value="bHLH_TS_ASCL1_like"/>
    <property type="match status" value="1"/>
</dbReference>
<dbReference type="Proteomes" id="UP000245119">
    <property type="component" value="Linkage Group LG6"/>
</dbReference>
<feature type="region of interest" description="Disordered" evidence="5">
    <location>
        <begin position="123"/>
        <end position="155"/>
    </location>
</feature>
<sequence length="375" mass="39677">MASAGEGGGGATAAANHPAHGRCLLPPCDWPASQVGGGEAQQPGTRLKLDEKLVRASSGTQHLLCATEAPPGCKRSSCTPIPVRAIPVPNTNKLILAGPCIVLRTATVAEALRQERKLEAAITTTTASSTTTNSSTSTTPAALTHRTAASKTPQSPELLRCKRRADIGRLGFPEAKPASVSRRNARERNRVKLVNLGFETLREHVPNGKKNRKMSKVETLRSAVEYIRQMQQMLRNYDAETGSVTEKVLINIDDSDNTIGGGCSSSDEDNGMCGEIPLVLAPAGAATSVPATIVADASTTTCATTTVGVAPVVTTIGGYPRHPVWHPGSPSETSSESSYEYYEALEGSLEEDLQDISNWITELCSAQDMQAHGEY</sequence>
<feature type="compositionally biased region" description="Low complexity" evidence="5">
    <location>
        <begin position="123"/>
        <end position="144"/>
    </location>
</feature>
<evidence type="ECO:0000256" key="4">
    <source>
        <dbReference type="ARBA" id="ARBA00023242"/>
    </source>
</evidence>
<dbReference type="SMART" id="SM00353">
    <property type="entry name" value="HLH"/>
    <property type="match status" value="1"/>
</dbReference>
<reference evidence="7 8" key="1">
    <citation type="submission" date="2018-04" db="EMBL/GenBank/DDBJ databases">
        <title>The genome of golden apple snail Pomacea canaliculata provides insight into stress tolerance and invasive adaptation.</title>
        <authorList>
            <person name="Liu C."/>
            <person name="Liu B."/>
            <person name="Ren Y."/>
            <person name="Zhang Y."/>
            <person name="Wang H."/>
            <person name="Li S."/>
            <person name="Jiang F."/>
            <person name="Yin L."/>
            <person name="Zhang G."/>
            <person name="Qian W."/>
            <person name="Fan W."/>
        </authorList>
    </citation>
    <scope>NUCLEOTIDE SEQUENCE [LARGE SCALE GENOMIC DNA]</scope>
    <source>
        <strain evidence="7">SZHN2017</strain>
        <tissue evidence="7">Muscle</tissue>
    </source>
</reference>
<dbReference type="GO" id="GO:0007399">
    <property type="term" value="P:nervous system development"/>
    <property type="evidence" value="ECO:0007669"/>
    <property type="project" value="UniProtKB-KW"/>
</dbReference>
<keyword evidence="3" id="KW-0238">DNA-binding</keyword>
<evidence type="ECO:0000256" key="5">
    <source>
        <dbReference type="SAM" id="MobiDB-lite"/>
    </source>
</evidence>
<dbReference type="GO" id="GO:0000981">
    <property type="term" value="F:DNA-binding transcription factor activity, RNA polymerase II-specific"/>
    <property type="evidence" value="ECO:0007669"/>
    <property type="project" value="TreeGrafter"/>
</dbReference>
<feature type="domain" description="BHLH" evidence="6">
    <location>
        <begin position="178"/>
        <end position="230"/>
    </location>
</feature>
<dbReference type="FunFam" id="4.10.280.10:FF:000029">
    <property type="entry name" value="Achaete-scute family bHLH transcription factor 1"/>
    <property type="match status" value="1"/>
</dbReference>
<organism evidence="7 8">
    <name type="scientific">Pomacea canaliculata</name>
    <name type="common">Golden apple snail</name>
    <dbReference type="NCBI Taxonomy" id="400727"/>
    <lineage>
        <taxon>Eukaryota</taxon>
        <taxon>Metazoa</taxon>
        <taxon>Spiralia</taxon>
        <taxon>Lophotrochozoa</taxon>
        <taxon>Mollusca</taxon>
        <taxon>Gastropoda</taxon>
        <taxon>Caenogastropoda</taxon>
        <taxon>Architaenioglossa</taxon>
        <taxon>Ampullarioidea</taxon>
        <taxon>Ampullariidae</taxon>
        <taxon>Pomacea</taxon>
    </lineage>
</organism>
<keyword evidence="8" id="KW-1185">Reference proteome</keyword>
<dbReference type="PROSITE" id="PS50888">
    <property type="entry name" value="BHLH"/>
    <property type="match status" value="1"/>
</dbReference>
<dbReference type="OrthoDB" id="5976910at2759"/>
<name>A0A2T7P3N1_POMCA</name>
<dbReference type="PANTHER" id="PTHR23349">
    <property type="entry name" value="BASIC HELIX-LOOP-HELIX TRANSCRIPTION FACTOR, TWIST"/>
    <property type="match status" value="1"/>
</dbReference>
<gene>
    <name evidence="7" type="ORF">C0Q70_10616</name>
</gene>
<dbReference type="GO" id="GO:0046983">
    <property type="term" value="F:protein dimerization activity"/>
    <property type="evidence" value="ECO:0007669"/>
    <property type="project" value="InterPro"/>
</dbReference>
<accession>A0A2T7P3N1</accession>
<dbReference type="AlphaFoldDB" id="A0A2T7P3N1"/>
<dbReference type="InterPro" id="IPR036638">
    <property type="entry name" value="HLH_DNA-bd_sf"/>
</dbReference>
<keyword evidence="4" id="KW-0539">Nucleus</keyword>
<evidence type="ECO:0000313" key="7">
    <source>
        <dbReference type="EMBL" id="PVD28035.1"/>
    </source>
</evidence>
<dbReference type="SUPFAM" id="SSF47459">
    <property type="entry name" value="HLH, helix-loop-helix DNA-binding domain"/>
    <property type="match status" value="1"/>
</dbReference>
<evidence type="ECO:0000256" key="1">
    <source>
        <dbReference type="ARBA" id="ARBA00004123"/>
    </source>
</evidence>
<evidence type="ECO:0000259" key="6">
    <source>
        <dbReference type="PROSITE" id="PS50888"/>
    </source>
</evidence>
<proteinExistence type="predicted"/>
<comment type="subcellular location">
    <subcellularLocation>
        <location evidence="1">Nucleus</location>
    </subcellularLocation>
</comment>
<dbReference type="InterPro" id="IPR050283">
    <property type="entry name" value="E-box_TF_Regulators"/>
</dbReference>
<evidence type="ECO:0000256" key="3">
    <source>
        <dbReference type="ARBA" id="ARBA00023125"/>
    </source>
</evidence>
<dbReference type="Pfam" id="PF00010">
    <property type="entry name" value="HLH"/>
    <property type="match status" value="1"/>
</dbReference>
<protein>
    <recommendedName>
        <fullName evidence="6">BHLH domain-containing protein</fullName>
    </recommendedName>
</protein>
<dbReference type="Gene3D" id="4.10.280.10">
    <property type="entry name" value="Helix-loop-helix DNA-binding domain"/>
    <property type="match status" value="1"/>
</dbReference>
<dbReference type="PANTHER" id="PTHR23349:SF108">
    <property type="entry name" value="BHLH DOMAIN-CONTAINING PROTEIN"/>
    <property type="match status" value="1"/>
</dbReference>
<dbReference type="GO" id="GO:0000977">
    <property type="term" value="F:RNA polymerase II transcription regulatory region sequence-specific DNA binding"/>
    <property type="evidence" value="ECO:0007669"/>
    <property type="project" value="TreeGrafter"/>
</dbReference>
<keyword evidence="2" id="KW-0524">Neurogenesis</keyword>
<dbReference type="EMBL" id="PZQS01000006">
    <property type="protein sequence ID" value="PVD28035.1"/>
    <property type="molecule type" value="Genomic_DNA"/>
</dbReference>
<evidence type="ECO:0000313" key="8">
    <source>
        <dbReference type="Proteomes" id="UP000245119"/>
    </source>
</evidence>
<evidence type="ECO:0000256" key="2">
    <source>
        <dbReference type="ARBA" id="ARBA00022902"/>
    </source>
</evidence>
<dbReference type="STRING" id="400727.A0A2T7P3N1"/>
<comment type="caution">
    <text evidence="7">The sequence shown here is derived from an EMBL/GenBank/DDBJ whole genome shotgun (WGS) entry which is preliminary data.</text>
</comment>
<dbReference type="GO" id="GO:0005634">
    <property type="term" value="C:nucleus"/>
    <property type="evidence" value="ECO:0007669"/>
    <property type="project" value="UniProtKB-SubCell"/>
</dbReference>